<gene>
    <name evidence="1" type="ORF">DAPPUDRAFT_270411</name>
</gene>
<dbReference type="InParanoid" id="E9I0N9"/>
<dbReference type="EMBL" id="GL733594">
    <property type="protein sequence ID" value="EFX62441.1"/>
    <property type="molecule type" value="Genomic_DNA"/>
</dbReference>
<sequence length="53" mass="6306">MFELDLHFNKFEGYNHFGTNLNNNPVLPLFQFLVEEEDVLEDVVLEEMEETLC</sequence>
<reference evidence="1 2" key="1">
    <citation type="journal article" date="2011" name="Science">
        <title>The ecoresponsive genome of Daphnia pulex.</title>
        <authorList>
            <person name="Colbourne J.K."/>
            <person name="Pfrender M.E."/>
            <person name="Gilbert D."/>
            <person name="Thomas W.K."/>
            <person name="Tucker A."/>
            <person name="Oakley T.H."/>
            <person name="Tokishita S."/>
            <person name="Aerts A."/>
            <person name="Arnold G.J."/>
            <person name="Basu M.K."/>
            <person name="Bauer D.J."/>
            <person name="Caceres C.E."/>
            <person name="Carmel L."/>
            <person name="Casola C."/>
            <person name="Choi J.H."/>
            <person name="Detter J.C."/>
            <person name="Dong Q."/>
            <person name="Dusheyko S."/>
            <person name="Eads B.D."/>
            <person name="Frohlich T."/>
            <person name="Geiler-Samerotte K.A."/>
            <person name="Gerlach D."/>
            <person name="Hatcher P."/>
            <person name="Jogdeo S."/>
            <person name="Krijgsveld J."/>
            <person name="Kriventseva E.V."/>
            <person name="Kultz D."/>
            <person name="Laforsch C."/>
            <person name="Lindquist E."/>
            <person name="Lopez J."/>
            <person name="Manak J.R."/>
            <person name="Muller J."/>
            <person name="Pangilinan J."/>
            <person name="Patwardhan R.P."/>
            <person name="Pitluck S."/>
            <person name="Pritham E.J."/>
            <person name="Rechtsteiner A."/>
            <person name="Rho M."/>
            <person name="Rogozin I.B."/>
            <person name="Sakarya O."/>
            <person name="Salamov A."/>
            <person name="Schaack S."/>
            <person name="Shapiro H."/>
            <person name="Shiga Y."/>
            <person name="Skalitzky C."/>
            <person name="Smith Z."/>
            <person name="Souvorov A."/>
            <person name="Sung W."/>
            <person name="Tang Z."/>
            <person name="Tsuchiya D."/>
            <person name="Tu H."/>
            <person name="Vos H."/>
            <person name="Wang M."/>
            <person name="Wolf Y.I."/>
            <person name="Yamagata H."/>
            <person name="Yamada T."/>
            <person name="Ye Y."/>
            <person name="Shaw J.R."/>
            <person name="Andrews J."/>
            <person name="Crease T.J."/>
            <person name="Tang H."/>
            <person name="Lucas S.M."/>
            <person name="Robertson H.M."/>
            <person name="Bork P."/>
            <person name="Koonin E.V."/>
            <person name="Zdobnov E.M."/>
            <person name="Grigoriev I.V."/>
            <person name="Lynch M."/>
            <person name="Boore J.L."/>
        </authorList>
    </citation>
    <scope>NUCLEOTIDE SEQUENCE [LARGE SCALE GENOMIC DNA]</scope>
</reference>
<dbReference type="AlphaFoldDB" id="E9I0N9"/>
<accession>E9I0N9</accession>
<dbReference type="HOGENOM" id="CLU_3070772_0_0_1"/>
<protein>
    <submittedName>
        <fullName evidence="1">Uncharacterized protein</fullName>
    </submittedName>
</protein>
<proteinExistence type="predicted"/>
<keyword evidence="2" id="KW-1185">Reference proteome</keyword>
<organism evidence="1 2">
    <name type="scientific">Daphnia pulex</name>
    <name type="common">Water flea</name>
    <dbReference type="NCBI Taxonomy" id="6669"/>
    <lineage>
        <taxon>Eukaryota</taxon>
        <taxon>Metazoa</taxon>
        <taxon>Ecdysozoa</taxon>
        <taxon>Arthropoda</taxon>
        <taxon>Crustacea</taxon>
        <taxon>Branchiopoda</taxon>
        <taxon>Diplostraca</taxon>
        <taxon>Cladocera</taxon>
        <taxon>Anomopoda</taxon>
        <taxon>Daphniidae</taxon>
        <taxon>Daphnia</taxon>
    </lineage>
</organism>
<name>E9I0N9_DAPPU</name>
<dbReference type="Proteomes" id="UP000000305">
    <property type="component" value="Unassembled WGS sequence"/>
</dbReference>
<evidence type="ECO:0000313" key="2">
    <source>
        <dbReference type="Proteomes" id="UP000000305"/>
    </source>
</evidence>
<evidence type="ECO:0000313" key="1">
    <source>
        <dbReference type="EMBL" id="EFX62441.1"/>
    </source>
</evidence>
<dbReference type="KEGG" id="dpx:DAPPUDRAFT_270411"/>